<dbReference type="Pfam" id="PF19418">
    <property type="entry name" value="DEPDC5_CTD"/>
    <property type="match status" value="1"/>
</dbReference>
<dbReference type="InterPro" id="IPR045838">
    <property type="entry name" value="DEPDC5_CTD"/>
</dbReference>
<reference evidence="3" key="1">
    <citation type="journal article" date="2023" name="Insect Mol. Biol.">
        <title>Genome sequencing provides insights into the evolution of gene families encoding plant cell wall-degrading enzymes in longhorned beetles.</title>
        <authorList>
            <person name="Shin N.R."/>
            <person name="Okamura Y."/>
            <person name="Kirsch R."/>
            <person name="Pauchet Y."/>
        </authorList>
    </citation>
    <scope>NUCLEOTIDE SEQUENCE</scope>
    <source>
        <strain evidence="3">MMC_N1</strain>
    </source>
</reference>
<dbReference type="Pfam" id="PF00610">
    <property type="entry name" value="DEP"/>
    <property type="match status" value="1"/>
</dbReference>
<dbReference type="SUPFAM" id="SSF46785">
    <property type="entry name" value="Winged helix' DNA-binding domain"/>
    <property type="match status" value="1"/>
</dbReference>
<gene>
    <name evidence="3" type="ORF">NQ317_004654</name>
</gene>
<organism evidence="3 4">
    <name type="scientific">Molorchus minor</name>
    <dbReference type="NCBI Taxonomy" id="1323400"/>
    <lineage>
        <taxon>Eukaryota</taxon>
        <taxon>Metazoa</taxon>
        <taxon>Ecdysozoa</taxon>
        <taxon>Arthropoda</taxon>
        <taxon>Hexapoda</taxon>
        <taxon>Insecta</taxon>
        <taxon>Pterygota</taxon>
        <taxon>Neoptera</taxon>
        <taxon>Endopterygota</taxon>
        <taxon>Coleoptera</taxon>
        <taxon>Polyphaga</taxon>
        <taxon>Cucujiformia</taxon>
        <taxon>Chrysomeloidea</taxon>
        <taxon>Cerambycidae</taxon>
        <taxon>Lamiinae</taxon>
        <taxon>Monochamini</taxon>
        <taxon>Molorchus</taxon>
    </lineage>
</organism>
<dbReference type="InterPro" id="IPR036390">
    <property type="entry name" value="WH_DNA-bd_sf"/>
</dbReference>
<accession>A0ABQ9J757</accession>
<evidence type="ECO:0000313" key="3">
    <source>
        <dbReference type="EMBL" id="KAJ8973342.1"/>
    </source>
</evidence>
<dbReference type="InterPro" id="IPR036388">
    <property type="entry name" value="WH-like_DNA-bd_sf"/>
</dbReference>
<dbReference type="Proteomes" id="UP001162164">
    <property type="component" value="Unassembled WGS sequence"/>
</dbReference>
<dbReference type="InterPro" id="IPR000591">
    <property type="entry name" value="DEP_dom"/>
</dbReference>
<dbReference type="Gene3D" id="1.10.10.10">
    <property type="entry name" value="Winged helix-like DNA-binding domain superfamily/Winged helix DNA-binding domain"/>
    <property type="match status" value="1"/>
</dbReference>
<evidence type="ECO:0000256" key="1">
    <source>
        <dbReference type="SAM" id="MobiDB-lite"/>
    </source>
</evidence>
<name>A0ABQ9J757_9CUCU</name>
<feature type="domain" description="DEP" evidence="2">
    <location>
        <begin position="83"/>
        <end position="142"/>
    </location>
</feature>
<dbReference type="EMBL" id="JAPWTJ010001192">
    <property type="protein sequence ID" value="KAJ8973342.1"/>
    <property type="molecule type" value="Genomic_DNA"/>
</dbReference>
<proteinExistence type="predicted"/>
<evidence type="ECO:0000259" key="2">
    <source>
        <dbReference type="PROSITE" id="PS50186"/>
    </source>
</evidence>
<feature type="compositionally biased region" description="Polar residues" evidence="1">
    <location>
        <begin position="1"/>
        <end position="13"/>
    </location>
</feature>
<dbReference type="InterPro" id="IPR027244">
    <property type="entry name" value="IML1"/>
</dbReference>
<keyword evidence="4" id="KW-1185">Reference proteome</keyword>
<sequence length="500" mass="57662">MQPAVSNYCSRSGSKVMDRSRMSQGSQDSADLREAHETSDENIAPTIILLKQNATGTEIIEAMKHPTNGLSFINLQQNFPNLTFITADAVNWLITHMEGISTIEKGIQVMQSLHKENLIRHAAGNATSPFLFGFYLFYIISNDKDEKDAFQPNGDLQSFENEWMEVEVKPPLNWGLTISPVSLQVPYTFSDRDHGVPHFLCEDIDAEYSDCDLDGLMYKRMRLETDVPGKSDRAEWGHVRYQTVFRPDQAYELVVEWLTSSGSIIFELLYGWHRKAQSCGLQMIPIPHDPLALPYSNKSDPLRGPIFVPLNVNSLEQKERLFKEFSEDTYIERLFLFQEAIVQRFGFISCQVEPQTKANSSREHQYIHATGTYQLQHPRLNIVQIVTFDIIQGRYSVHADVVPSPHEAYITRHVSGKNKDDYDNSRKMGFLWSWNHMVSKRWRTNQAVDNNFQLKLLKDFREFCSNSEDRLRSFWHESWEAKGIASCTNKEKSIKKDSKK</sequence>
<dbReference type="PANTHER" id="PTHR13179">
    <property type="entry name" value="DEP DOMAIN CONTAINING PROTEIN 5"/>
    <property type="match status" value="1"/>
</dbReference>
<evidence type="ECO:0000313" key="4">
    <source>
        <dbReference type="Proteomes" id="UP001162164"/>
    </source>
</evidence>
<feature type="region of interest" description="Disordered" evidence="1">
    <location>
        <begin position="1"/>
        <end position="38"/>
    </location>
</feature>
<dbReference type="PROSITE" id="PS50186">
    <property type="entry name" value="DEP"/>
    <property type="match status" value="1"/>
</dbReference>
<dbReference type="PANTHER" id="PTHR13179:SF8">
    <property type="entry name" value="GATOR COMPLEX PROTEIN DEPDC5"/>
    <property type="match status" value="1"/>
</dbReference>
<dbReference type="SMART" id="SM00049">
    <property type="entry name" value="DEP"/>
    <property type="match status" value="1"/>
</dbReference>
<comment type="caution">
    <text evidence="3">The sequence shown here is derived from an EMBL/GenBank/DDBJ whole genome shotgun (WGS) entry which is preliminary data.</text>
</comment>
<protein>
    <recommendedName>
        <fullName evidence="2">DEP domain-containing protein</fullName>
    </recommendedName>
</protein>